<dbReference type="InterPro" id="IPR016040">
    <property type="entry name" value="NAD(P)-bd_dom"/>
</dbReference>
<evidence type="ECO:0000259" key="1">
    <source>
        <dbReference type="Pfam" id="PF16363"/>
    </source>
</evidence>
<dbReference type="Gene3D" id="3.40.50.720">
    <property type="entry name" value="NAD(P)-binding Rossmann-like Domain"/>
    <property type="match status" value="1"/>
</dbReference>
<dbReference type="Pfam" id="PF16363">
    <property type="entry name" value="GDP_Man_Dehyd"/>
    <property type="match status" value="1"/>
</dbReference>
<dbReference type="PANTHER" id="PTHR43000">
    <property type="entry name" value="DTDP-D-GLUCOSE 4,6-DEHYDRATASE-RELATED"/>
    <property type="match status" value="1"/>
</dbReference>
<evidence type="ECO:0000313" key="3">
    <source>
        <dbReference type="Proteomes" id="UP000051166"/>
    </source>
</evidence>
<sequence>MASYLVTGGAGFIGSNLTKKLIQQGHDVCVVDDLSMGQITNLEKNNNTHLQFYEHSITDKQFMQNLLLKNKFDYIVLLAAVASVADSIARPYATHKVNQEANINILETIRKYQLPIKKLLFSSSAAVYGNLPELPKREDSRVEPMTPYAVDKYATERFVLNYGRLYNLPTVATRFFNVYGPNQNPRSPYSGVLSIISECFKNKQEFTLFGDGSQERDFIYVEDVVAALEILLHSKAQHEVYNVATGQTVTLLGVIRQMEKLIGCQLQITKKPAREGDIQRSQADITKLRRLGFTAQNDLATGLKKYLHFSQLIEQ</sequence>
<evidence type="ECO:0000313" key="2">
    <source>
        <dbReference type="EMBL" id="KRL98750.1"/>
    </source>
</evidence>
<accession>A0A0R1UZX5</accession>
<protein>
    <submittedName>
        <fullName evidence="2">UDP-glucose 4-epimerase</fullName>
    </submittedName>
</protein>
<dbReference type="GeneID" id="98307991"/>
<dbReference type="EMBL" id="AZFQ01000036">
    <property type="protein sequence ID" value="KRL98750.1"/>
    <property type="molecule type" value="Genomic_DNA"/>
</dbReference>
<gene>
    <name evidence="2" type="ORF">FD50_GL000559</name>
</gene>
<dbReference type="PATRIC" id="fig|1423801.4.peg.568"/>
<reference evidence="2 3" key="1">
    <citation type="journal article" date="2015" name="Genome Announc.">
        <title>Expanding the biotechnology potential of lactobacilli through comparative genomics of 213 strains and associated genera.</title>
        <authorList>
            <person name="Sun Z."/>
            <person name="Harris H.M."/>
            <person name="McCann A."/>
            <person name="Guo C."/>
            <person name="Argimon S."/>
            <person name="Zhang W."/>
            <person name="Yang X."/>
            <person name="Jeffery I.B."/>
            <person name="Cooney J.C."/>
            <person name="Kagawa T.F."/>
            <person name="Liu W."/>
            <person name="Song Y."/>
            <person name="Salvetti E."/>
            <person name="Wrobel A."/>
            <person name="Rasinkangas P."/>
            <person name="Parkhill J."/>
            <person name="Rea M.C."/>
            <person name="O'Sullivan O."/>
            <person name="Ritari J."/>
            <person name="Douillard F.P."/>
            <person name="Paul Ross R."/>
            <person name="Yang R."/>
            <person name="Briner A.E."/>
            <person name="Felis G.E."/>
            <person name="de Vos W.M."/>
            <person name="Barrangou R."/>
            <person name="Klaenhammer T.R."/>
            <person name="Caufield P.W."/>
            <person name="Cui Y."/>
            <person name="Zhang H."/>
            <person name="O'Toole P.W."/>
        </authorList>
    </citation>
    <scope>NUCLEOTIDE SEQUENCE [LARGE SCALE GENOMIC DNA]</scope>
    <source>
        <strain evidence="2 3">DSM 16230</strain>
    </source>
</reference>
<dbReference type="OrthoDB" id="9811743at2"/>
<comment type="caution">
    <text evidence="2">The sequence shown here is derived from an EMBL/GenBank/DDBJ whole genome shotgun (WGS) entry which is preliminary data.</text>
</comment>
<name>A0A0R1UZX5_9LACO</name>
<proteinExistence type="predicted"/>
<dbReference type="RefSeq" id="WP_056960702.1">
    <property type="nucleotide sequence ID" value="NZ_AZFQ01000036.1"/>
</dbReference>
<dbReference type="InterPro" id="IPR036291">
    <property type="entry name" value="NAD(P)-bd_dom_sf"/>
</dbReference>
<dbReference type="SUPFAM" id="SSF51735">
    <property type="entry name" value="NAD(P)-binding Rossmann-fold domains"/>
    <property type="match status" value="1"/>
</dbReference>
<dbReference type="AlphaFoldDB" id="A0A0R1UZX5"/>
<dbReference type="Gene3D" id="3.90.25.10">
    <property type="entry name" value="UDP-galactose 4-epimerase, domain 1"/>
    <property type="match status" value="1"/>
</dbReference>
<dbReference type="STRING" id="1423801.FD50_GL000559"/>
<organism evidence="2 3">
    <name type="scientific">Liquorilactobacillus satsumensis DSM 16230 = JCM 12392</name>
    <dbReference type="NCBI Taxonomy" id="1423801"/>
    <lineage>
        <taxon>Bacteria</taxon>
        <taxon>Bacillati</taxon>
        <taxon>Bacillota</taxon>
        <taxon>Bacilli</taxon>
        <taxon>Lactobacillales</taxon>
        <taxon>Lactobacillaceae</taxon>
        <taxon>Liquorilactobacillus</taxon>
    </lineage>
</organism>
<keyword evidence="3" id="KW-1185">Reference proteome</keyword>
<feature type="domain" description="NAD(P)-binding" evidence="1">
    <location>
        <begin position="5"/>
        <end position="305"/>
    </location>
</feature>
<dbReference type="Proteomes" id="UP000051166">
    <property type="component" value="Unassembled WGS sequence"/>
</dbReference>